<gene>
    <name evidence="1" type="ORF">CASFOL_012781</name>
</gene>
<comment type="caution">
    <text evidence="1">The sequence shown here is derived from an EMBL/GenBank/DDBJ whole genome shotgun (WGS) entry which is preliminary data.</text>
</comment>
<dbReference type="PANTHER" id="PTHR47604:SF1">
    <property type="entry name" value="ADENYLYL CYCLASE"/>
    <property type="match status" value="1"/>
</dbReference>
<evidence type="ECO:0000313" key="2">
    <source>
        <dbReference type="Proteomes" id="UP001632038"/>
    </source>
</evidence>
<organism evidence="1 2">
    <name type="scientific">Castilleja foliolosa</name>
    <dbReference type="NCBI Taxonomy" id="1961234"/>
    <lineage>
        <taxon>Eukaryota</taxon>
        <taxon>Viridiplantae</taxon>
        <taxon>Streptophyta</taxon>
        <taxon>Embryophyta</taxon>
        <taxon>Tracheophyta</taxon>
        <taxon>Spermatophyta</taxon>
        <taxon>Magnoliopsida</taxon>
        <taxon>eudicotyledons</taxon>
        <taxon>Gunneridae</taxon>
        <taxon>Pentapetalae</taxon>
        <taxon>asterids</taxon>
        <taxon>lamiids</taxon>
        <taxon>Lamiales</taxon>
        <taxon>Orobanchaceae</taxon>
        <taxon>Pedicularideae</taxon>
        <taxon>Castillejinae</taxon>
        <taxon>Castilleja</taxon>
    </lineage>
</organism>
<reference evidence="2" key="1">
    <citation type="journal article" date="2024" name="IScience">
        <title>Strigolactones Initiate the Formation of Haustorium-like Structures in Castilleja.</title>
        <authorList>
            <person name="Buerger M."/>
            <person name="Peterson D."/>
            <person name="Chory J."/>
        </authorList>
    </citation>
    <scope>NUCLEOTIDE SEQUENCE [LARGE SCALE GENOMIC DNA]</scope>
</reference>
<name>A0ABD3DM45_9LAMI</name>
<dbReference type="EMBL" id="JAVIJP010000016">
    <property type="protein sequence ID" value="KAL3641966.1"/>
    <property type="molecule type" value="Genomic_DNA"/>
</dbReference>
<keyword evidence="2" id="KW-1185">Reference proteome</keyword>
<dbReference type="Proteomes" id="UP001632038">
    <property type="component" value="Unassembled WGS sequence"/>
</dbReference>
<evidence type="ECO:0000313" key="1">
    <source>
        <dbReference type="EMBL" id="KAL3641966.1"/>
    </source>
</evidence>
<protein>
    <submittedName>
        <fullName evidence="1">Uncharacterized protein</fullName>
    </submittedName>
</protein>
<dbReference type="AlphaFoldDB" id="A0ABD3DM45"/>
<dbReference type="PANTHER" id="PTHR47604">
    <property type="entry name" value="ADENYLYL CYCLASE"/>
    <property type="match status" value="1"/>
</dbReference>
<proteinExistence type="predicted"/>
<sequence length="430" mass="48471">MQAIGAITKSRRLTKVLKVAPPSFINDSVIENACVPSNTPSPRRRFHFATGLSGHTHRSSSRIELNYQKDVQSIMGMPHRLFSSEAKATENDSADAETVKGVYEKMLNYVAEKRTAPPNALLWSLISKCSTHEDIELLFDVLQKHRTFRLSNLRIPEGFNSALCRAVTKACVRAGAIDFWQLRFVLSQDSVSLVVSFQYNNLMNFLLLGSVEERDCESKKTLWKNNLFGLTPDIGSAHQLLLYAKQHKDVKLMTKIMKLVKINFLPLQPGTADIVFSICYNEDRWDLMSKNGKRFVKSGVKLRPTSFELWMEFAARKGDVESLWKIEKWRSEAMKHHSLSTGVSCAKGFLLEHKPDSAAAIIQVLDQTLSDARRSSIAAELQKLVSEWPLDVIKHQKEENKQAFAETLQEDISTMINALSTLGVDANVSI</sequence>
<accession>A0ABD3DM45</accession>